<dbReference type="EMBL" id="UINC01110831">
    <property type="protein sequence ID" value="SVC78601.1"/>
    <property type="molecule type" value="Genomic_DNA"/>
</dbReference>
<dbReference type="AlphaFoldDB" id="A0A382Q2Y8"/>
<dbReference type="InterPro" id="IPR051199">
    <property type="entry name" value="LPS_LOS_Heptosyltrfase"/>
</dbReference>
<evidence type="ECO:0008006" key="2">
    <source>
        <dbReference type="Google" id="ProtNLM"/>
    </source>
</evidence>
<dbReference type="PANTHER" id="PTHR30160">
    <property type="entry name" value="TETRAACYLDISACCHARIDE 4'-KINASE-RELATED"/>
    <property type="match status" value="1"/>
</dbReference>
<dbReference type="GO" id="GO:0005829">
    <property type="term" value="C:cytosol"/>
    <property type="evidence" value="ECO:0007669"/>
    <property type="project" value="TreeGrafter"/>
</dbReference>
<proteinExistence type="predicted"/>
<dbReference type="PANTHER" id="PTHR30160:SF1">
    <property type="entry name" value="LIPOPOLYSACCHARIDE 1,2-N-ACETYLGLUCOSAMINETRANSFERASE-RELATED"/>
    <property type="match status" value="1"/>
</dbReference>
<dbReference type="GO" id="GO:0009244">
    <property type="term" value="P:lipopolysaccharide core region biosynthetic process"/>
    <property type="evidence" value="ECO:0007669"/>
    <property type="project" value="TreeGrafter"/>
</dbReference>
<accession>A0A382Q2Y8</accession>
<dbReference type="SUPFAM" id="SSF53756">
    <property type="entry name" value="UDP-Glycosyltransferase/glycogen phosphorylase"/>
    <property type="match status" value="1"/>
</dbReference>
<gene>
    <name evidence="1" type="ORF">METZ01_LOCUS331455</name>
</gene>
<dbReference type="GO" id="GO:0008713">
    <property type="term" value="F:ADP-heptose-lipopolysaccharide heptosyltransferase activity"/>
    <property type="evidence" value="ECO:0007669"/>
    <property type="project" value="TreeGrafter"/>
</dbReference>
<feature type="non-terminal residue" evidence="1">
    <location>
        <position position="153"/>
    </location>
</feature>
<evidence type="ECO:0000313" key="1">
    <source>
        <dbReference type="EMBL" id="SVC78601.1"/>
    </source>
</evidence>
<name>A0A382Q2Y8_9ZZZZ</name>
<sequence>MIKLRSIGDVVYNTAIYAPLKRYFPEAHLTVLVERPSYNLVCDHPDVDEVLCFEKGSFWKQVQFYRRLIQTGYDVAIDMHEGTRGAVMCFLTLAPVRIGHKFAKRSFLYNTKLDFSDLKPRFPIDYQVALIKKMGVPFDHVAPFIHISDLAKQ</sequence>
<organism evidence="1">
    <name type="scientific">marine metagenome</name>
    <dbReference type="NCBI Taxonomy" id="408172"/>
    <lineage>
        <taxon>unclassified sequences</taxon>
        <taxon>metagenomes</taxon>
        <taxon>ecological metagenomes</taxon>
    </lineage>
</organism>
<reference evidence="1" key="1">
    <citation type="submission" date="2018-05" db="EMBL/GenBank/DDBJ databases">
        <authorList>
            <person name="Lanie J.A."/>
            <person name="Ng W.-L."/>
            <person name="Kazmierczak K.M."/>
            <person name="Andrzejewski T.M."/>
            <person name="Davidsen T.M."/>
            <person name="Wayne K.J."/>
            <person name="Tettelin H."/>
            <person name="Glass J.I."/>
            <person name="Rusch D."/>
            <person name="Podicherti R."/>
            <person name="Tsui H.-C.T."/>
            <person name="Winkler M.E."/>
        </authorList>
    </citation>
    <scope>NUCLEOTIDE SEQUENCE</scope>
</reference>
<protein>
    <recommendedName>
        <fullName evidence="2">Glycosyltransferase family 9 protein</fullName>
    </recommendedName>
</protein>
<dbReference type="Gene3D" id="3.40.50.2000">
    <property type="entry name" value="Glycogen Phosphorylase B"/>
    <property type="match status" value="1"/>
</dbReference>